<feature type="compositionally biased region" description="Polar residues" evidence="1">
    <location>
        <begin position="445"/>
        <end position="454"/>
    </location>
</feature>
<feature type="region of interest" description="Disordered" evidence="1">
    <location>
        <begin position="259"/>
        <end position="282"/>
    </location>
</feature>
<dbReference type="Proteomes" id="UP000054845">
    <property type="component" value="Unassembled WGS sequence"/>
</dbReference>
<keyword evidence="3" id="KW-1185">Reference proteome</keyword>
<evidence type="ECO:0000256" key="1">
    <source>
        <dbReference type="SAM" id="MobiDB-lite"/>
    </source>
</evidence>
<dbReference type="STRING" id="401625.A0A0P1BIB4"/>
<feature type="compositionally biased region" description="Basic and acidic residues" evidence="1">
    <location>
        <begin position="90"/>
        <end position="148"/>
    </location>
</feature>
<reference evidence="2 3" key="1">
    <citation type="submission" date="2014-09" db="EMBL/GenBank/DDBJ databases">
        <authorList>
            <person name="Magalhaes I.L.F."/>
            <person name="Oliveira U."/>
            <person name="Santos F.R."/>
            <person name="Vidigal T.H.D.A."/>
            <person name="Brescovit A.D."/>
            <person name="Santos A.J."/>
        </authorList>
    </citation>
    <scope>NUCLEOTIDE SEQUENCE [LARGE SCALE GENOMIC DNA]</scope>
</reference>
<feature type="compositionally biased region" description="Polar residues" evidence="1">
    <location>
        <begin position="152"/>
        <end position="168"/>
    </location>
</feature>
<feature type="compositionally biased region" description="Low complexity" evidence="1">
    <location>
        <begin position="526"/>
        <end position="549"/>
    </location>
</feature>
<feature type="compositionally biased region" description="Low complexity" evidence="1">
    <location>
        <begin position="259"/>
        <end position="275"/>
    </location>
</feature>
<feature type="compositionally biased region" description="Basic and acidic residues" evidence="1">
    <location>
        <begin position="479"/>
        <end position="506"/>
    </location>
</feature>
<feature type="compositionally biased region" description="Low complexity" evidence="1">
    <location>
        <begin position="17"/>
        <end position="26"/>
    </location>
</feature>
<feature type="compositionally biased region" description="Polar residues" evidence="1">
    <location>
        <begin position="585"/>
        <end position="605"/>
    </location>
</feature>
<name>A0A0P1BIB4_9BASI</name>
<feature type="region of interest" description="Disordered" evidence="1">
    <location>
        <begin position="82"/>
        <end position="213"/>
    </location>
</feature>
<dbReference type="CDD" id="cd14705">
    <property type="entry name" value="bZIP_Zip1"/>
    <property type="match status" value="1"/>
</dbReference>
<feature type="compositionally biased region" description="Low complexity" evidence="1">
    <location>
        <begin position="615"/>
        <end position="626"/>
    </location>
</feature>
<feature type="compositionally biased region" description="Low complexity" evidence="1">
    <location>
        <begin position="326"/>
        <end position="335"/>
    </location>
</feature>
<organism evidence="2 3">
    <name type="scientific">Ceraceosorus bombacis</name>
    <dbReference type="NCBI Taxonomy" id="401625"/>
    <lineage>
        <taxon>Eukaryota</taxon>
        <taxon>Fungi</taxon>
        <taxon>Dikarya</taxon>
        <taxon>Basidiomycota</taxon>
        <taxon>Ustilaginomycotina</taxon>
        <taxon>Exobasidiomycetes</taxon>
        <taxon>Ceraceosorales</taxon>
        <taxon>Ceraceosoraceae</taxon>
        <taxon>Ceraceosorus</taxon>
    </lineage>
</organism>
<feature type="region of interest" description="Disordered" evidence="1">
    <location>
        <begin position="326"/>
        <end position="633"/>
    </location>
</feature>
<proteinExistence type="predicted"/>
<evidence type="ECO:0000313" key="2">
    <source>
        <dbReference type="EMBL" id="CEH15845.1"/>
    </source>
</evidence>
<protein>
    <submittedName>
        <fullName evidence="2">Possible bzip transcription factor</fullName>
    </submittedName>
</protein>
<dbReference type="OrthoDB" id="1939598at2759"/>
<sequence length="633" mass="66234">MPFEDPNSFLFGLNQFASPPGNSPNAGGAGSSALNSRHDSLLTGLESFGESAPGANGDDGLLGQGTFADQLALWTNANFSFDGPTGHALLADDDKDKDKDGDLDAGREADEADRKRAQARAENRETEAALFQRQREANERRAEEERHQQHNPQQINGTHDQHRASQPNTAPPTPLITQQQTYFGGSLGAAAPSHQQHARRPSELHAHNAPSPSISQAQFAAQLQAQLQHPFPVNNPFWNGAGSTSNPLQALLYQQQPQHLSQLQGQMGQPQGRPSQPQPPLPANIDLNTLLALQQALSSINGGSGQPASAQVTTLLGQLSNPQVQAALSQLQQPQHQHHENGHFSRNGSLNIDTSHAPNGISNPFPPIPGWQPSGNGVGTPHAPEFPAMPNGAGHGPGPLGAVGRQSSFHGRHTDNAHGSADEGSNGPGDGERQAISRKKKARTSPDSGQGDSSDNAREQADSSADADAPRFRVKKKQREAALEATSRELRTRLADLEQENSRLRTENGWLKGLIHVKPEQGSAGGASTSVGAAARAATTSAGSSATSSFVPRSTTGQAQGSSNADTAVSRLRDTGLHPRGVGTESATPTQNGSAARASNGTSATIGAASTHKNAAATPAVASSGATKRDRED</sequence>
<feature type="compositionally biased region" description="Polar residues" evidence="1">
    <location>
        <begin position="344"/>
        <end position="362"/>
    </location>
</feature>
<dbReference type="AlphaFoldDB" id="A0A0P1BIB4"/>
<dbReference type="EMBL" id="CCYA01000272">
    <property type="protein sequence ID" value="CEH15845.1"/>
    <property type="molecule type" value="Genomic_DNA"/>
</dbReference>
<evidence type="ECO:0000313" key="3">
    <source>
        <dbReference type="Proteomes" id="UP000054845"/>
    </source>
</evidence>
<feature type="compositionally biased region" description="Polar residues" evidence="1">
    <location>
        <begin position="550"/>
        <end position="567"/>
    </location>
</feature>
<accession>A0A0P1BIB4</accession>
<feature type="region of interest" description="Disordered" evidence="1">
    <location>
        <begin position="12"/>
        <end position="61"/>
    </location>
</feature>